<feature type="compositionally biased region" description="Low complexity" evidence="2">
    <location>
        <begin position="296"/>
        <end position="305"/>
    </location>
</feature>
<protein>
    <submittedName>
        <fullName evidence="4">CRE-SYD-9 protein</fullName>
    </submittedName>
</protein>
<evidence type="ECO:0000313" key="4">
    <source>
        <dbReference type="EMBL" id="EFO82298.1"/>
    </source>
</evidence>
<feature type="region of interest" description="Disordered" evidence="2">
    <location>
        <begin position="453"/>
        <end position="472"/>
    </location>
</feature>
<feature type="region of interest" description="Disordered" evidence="2">
    <location>
        <begin position="271"/>
        <end position="310"/>
    </location>
</feature>
<dbReference type="GO" id="GO:0008270">
    <property type="term" value="F:zinc ion binding"/>
    <property type="evidence" value="ECO:0007669"/>
    <property type="project" value="UniProtKB-KW"/>
</dbReference>
<dbReference type="PROSITE" id="PS00028">
    <property type="entry name" value="ZINC_FINGER_C2H2_1"/>
    <property type="match status" value="1"/>
</dbReference>
<proteinExistence type="predicted"/>
<dbReference type="FunCoup" id="E3LD30">
    <property type="interactions" value="339"/>
</dbReference>
<sequence length="472" mass="51056">MWESISVSLQLSRTSISTYSIKTICNLTKHILKHHKKEQNEAIAKDDIIVKKAPKTPVKENGSSATITTTAATTNGTTSTTSTSATATATVITTPSTGLNGNHNNNNSMSAINNNLRTIKAEIEDPDYPSVMMKVTPTPVITKVVASTTTPRSRPQTKESIAMATATPVVIEEKEDEEICMLPKDMSTDFDSLRAVLISLGLDFGNSINLTTQQIEQAVAAIKKEASSSPDSVNSDNSDDYDRDSPPLPDIQPPIGGEATLALIVAATNASLQRDGGSPDSTDSQKGASPERELSPESSSSSDSCPSPPKMLQCKECGKIIRKKSHLPIHMTMSHGYPPPMVATATVVEECKPKNGTIDVELELRNIATAISELRAAQAAAPRIEDVQALSQIDCRVGKLERSLETALNSIYTLVQLQSGMTSSVNRLREDSAKHFSELKDSVNRAYSPRRMYRRSSFRSGSYSRDRSRSPM</sequence>
<dbReference type="OMA" id="RICQRYS"/>
<organism evidence="5">
    <name type="scientific">Caenorhabditis remanei</name>
    <name type="common">Caenorhabditis vulgaris</name>
    <dbReference type="NCBI Taxonomy" id="31234"/>
    <lineage>
        <taxon>Eukaryota</taxon>
        <taxon>Metazoa</taxon>
        <taxon>Ecdysozoa</taxon>
        <taxon>Nematoda</taxon>
        <taxon>Chromadorea</taxon>
        <taxon>Rhabditida</taxon>
        <taxon>Rhabditina</taxon>
        <taxon>Rhabditomorpha</taxon>
        <taxon>Rhabditoidea</taxon>
        <taxon>Rhabditidae</taxon>
        <taxon>Peloderinae</taxon>
        <taxon>Caenorhabditis</taxon>
    </lineage>
</organism>
<dbReference type="STRING" id="31234.E3LD30"/>
<keyword evidence="1" id="KW-0479">Metal-binding</keyword>
<gene>
    <name evidence="4" type="primary">Cre-syd-9</name>
    <name evidence="4" type="ORF">CRE_00554</name>
</gene>
<keyword evidence="1" id="KW-0862">Zinc</keyword>
<dbReference type="HOGENOM" id="CLU_038414_0_0_1"/>
<dbReference type="GO" id="GO:0016607">
    <property type="term" value="C:nuclear speck"/>
    <property type="evidence" value="ECO:0007669"/>
    <property type="project" value="EnsemblMetazoa"/>
</dbReference>
<evidence type="ECO:0000256" key="1">
    <source>
        <dbReference type="PROSITE-ProRule" id="PRU00042"/>
    </source>
</evidence>
<reference evidence="4" key="1">
    <citation type="submission" date="2007-07" db="EMBL/GenBank/DDBJ databases">
        <title>PCAP assembly of the Caenorhabditis remanei genome.</title>
        <authorList>
            <consortium name="The Caenorhabditis remanei Sequencing Consortium"/>
            <person name="Wilson R.K."/>
        </authorList>
    </citation>
    <scope>NUCLEOTIDE SEQUENCE [LARGE SCALE GENOMIC DNA]</scope>
    <source>
        <strain evidence="4">PB4641</strain>
    </source>
</reference>
<keyword evidence="5" id="KW-1185">Reference proteome</keyword>
<dbReference type="EMBL" id="DS268407">
    <property type="protein sequence ID" value="EFO82298.1"/>
    <property type="molecule type" value="Genomic_DNA"/>
</dbReference>
<dbReference type="OrthoDB" id="9439903at2759"/>
<dbReference type="Proteomes" id="UP000008281">
    <property type="component" value="Unassembled WGS sequence"/>
</dbReference>
<accession>E3LD30</accession>
<feature type="domain" description="C2H2-type" evidence="3">
    <location>
        <begin position="312"/>
        <end position="340"/>
    </location>
</feature>
<dbReference type="InterPro" id="IPR013087">
    <property type="entry name" value="Znf_C2H2_type"/>
</dbReference>
<keyword evidence="1" id="KW-0863">Zinc-finger</keyword>
<feature type="region of interest" description="Disordered" evidence="2">
    <location>
        <begin position="222"/>
        <end position="255"/>
    </location>
</feature>
<dbReference type="eggNOG" id="KOG1721">
    <property type="taxonomic scope" value="Eukaryota"/>
</dbReference>
<evidence type="ECO:0000259" key="3">
    <source>
        <dbReference type="PROSITE" id="PS50157"/>
    </source>
</evidence>
<name>E3LD30_CAERE</name>
<dbReference type="InParanoid" id="E3LD30"/>
<dbReference type="PROSITE" id="PS50157">
    <property type="entry name" value="ZINC_FINGER_C2H2_2"/>
    <property type="match status" value="1"/>
</dbReference>
<dbReference type="AlphaFoldDB" id="E3LD30"/>
<evidence type="ECO:0000313" key="5">
    <source>
        <dbReference type="Proteomes" id="UP000008281"/>
    </source>
</evidence>
<feature type="compositionally biased region" description="Low complexity" evidence="2">
    <location>
        <begin position="227"/>
        <end position="236"/>
    </location>
</feature>
<evidence type="ECO:0000256" key="2">
    <source>
        <dbReference type="SAM" id="MobiDB-lite"/>
    </source>
</evidence>